<gene>
    <name evidence="1" type="ORF">GJ744_008903</name>
</gene>
<evidence type="ECO:0000313" key="1">
    <source>
        <dbReference type="EMBL" id="KAF7513609.1"/>
    </source>
</evidence>
<proteinExistence type="predicted"/>
<dbReference type="AlphaFoldDB" id="A0A8H7E7T1"/>
<dbReference type="Pfam" id="PF26639">
    <property type="entry name" value="Het-6_barrel"/>
    <property type="match status" value="1"/>
</dbReference>
<dbReference type="Proteomes" id="UP000606974">
    <property type="component" value="Unassembled WGS sequence"/>
</dbReference>
<organism evidence="1 2">
    <name type="scientific">Endocarpon pusillum</name>
    <dbReference type="NCBI Taxonomy" id="364733"/>
    <lineage>
        <taxon>Eukaryota</taxon>
        <taxon>Fungi</taxon>
        <taxon>Dikarya</taxon>
        <taxon>Ascomycota</taxon>
        <taxon>Pezizomycotina</taxon>
        <taxon>Eurotiomycetes</taxon>
        <taxon>Chaetothyriomycetidae</taxon>
        <taxon>Verrucariales</taxon>
        <taxon>Verrucariaceae</taxon>
        <taxon>Endocarpon</taxon>
    </lineage>
</organism>
<sequence length="165" mass="18790">MGPIPVDQRVTSQSIFQTRRAIWTVMIANSYKLPLPVEYHEKLTDEEMRGIIDDAFDSILEQDEAENKKLRLVIECFLGWFMQATAWKCIFQTRKGRLGLGHTGIQRGDHVVAFMGAETAFVIRSVAVTLSETPRYRIVGESYVHELMEDQSLKASAVVEEIVLE</sequence>
<name>A0A8H7E7T1_9EURO</name>
<evidence type="ECO:0000313" key="2">
    <source>
        <dbReference type="Proteomes" id="UP000606974"/>
    </source>
</evidence>
<accession>A0A8H7E7T1</accession>
<keyword evidence="2" id="KW-1185">Reference proteome</keyword>
<dbReference type="OrthoDB" id="2157530at2759"/>
<comment type="caution">
    <text evidence="1">The sequence shown here is derived from an EMBL/GenBank/DDBJ whole genome shotgun (WGS) entry which is preliminary data.</text>
</comment>
<protein>
    <submittedName>
        <fullName evidence="1">Uncharacterized protein</fullName>
    </submittedName>
</protein>
<reference evidence="1" key="1">
    <citation type="submission" date="2020-02" db="EMBL/GenBank/DDBJ databases">
        <authorList>
            <person name="Palmer J.M."/>
        </authorList>
    </citation>
    <scope>NUCLEOTIDE SEQUENCE</scope>
    <source>
        <strain evidence="1">EPUS1.4</strain>
        <tissue evidence="1">Thallus</tissue>
    </source>
</reference>
<dbReference type="EMBL" id="JAACFV010000005">
    <property type="protein sequence ID" value="KAF7513609.1"/>
    <property type="molecule type" value="Genomic_DNA"/>
</dbReference>